<keyword evidence="1" id="KW-1133">Transmembrane helix</keyword>
<evidence type="ECO:0000256" key="1">
    <source>
        <dbReference type="SAM" id="Phobius"/>
    </source>
</evidence>
<evidence type="ECO:0000313" key="3">
    <source>
        <dbReference type="Proteomes" id="UP000731907"/>
    </source>
</evidence>
<sequence length="134" mass="13471">MAGLRGFAGSLVLALVLIIVLLTAWACMVAGVVWMLAAVIGPGPALLSVGGGMGGLVLLSVLVALILRWPVGARPPARAPAGFLRAVMTVAMMPGGPRLLLGLSAVVFAILAAVALLLATRRSGKGPDDPSKAR</sequence>
<gene>
    <name evidence="2" type="ORF">GU927_002020</name>
</gene>
<reference evidence="2 3" key="1">
    <citation type="submission" date="2021-06" db="EMBL/GenBank/DDBJ databases">
        <title>Rhodobacteraceae bacterium strain HSP-20.</title>
        <authorList>
            <person name="Chen W.-M."/>
        </authorList>
    </citation>
    <scope>NUCLEOTIDE SEQUENCE [LARGE SCALE GENOMIC DNA]</scope>
    <source>
        <strain evidence="2 3">HSP-20</strain>
    </source>
</reference>
<evidence type="ECO:0000313" key="2">
    <source>
        <dbReference type="EMBL" id="MBU9696615.1"/>
    </source>
</evidence>
<feature type="transmembrane region" description="Helical" evidence="1">
    <location>
        <begin position="12"/>
        <end position="40"/>
    </location>
</feature>
<evidence type="ECO:0008006" key="4">
    <source>
        <dbReference type="Google" id="ProtNLM"/>
    </source>
</evidence>
<dbReference type="Proteomes" id="UP000731907">
    <property type="component" value="Unassembled WGS sequence"/>
</dbReference>
<keyword evidence="1" id="KW-0812">Transmembrane</keyword>
<proteinExistence type="predicted"/>
<accession>A0ABS6J2J8</accession>
<keyword evidence="1" id="KW-0472">Membrane</keyword>
<dbReference type="RefSeq" id="WP_161760654.1">
    <property type="nucleotide sequence ID" value="NZ_JAAATX020000001.1"/>
</dbReference>
<feature type="transmembrane region" description="Helical" evidence="1">
    <location>
        <begin position="101"/>
        <end position="119"/>
    </location>
</feature>
<protein>
    <recommendedName>
        <fullName evidence="4">Major facilitator superfamily (MFS) profile domain-containing protein</fullName>
    </recommendedName>
</protein>
<comment type="caution">
    <text evidence="2">The sequence shown here is derived from an EMBL/GenBank/DDBJ whole genome shotgun (WGS) entry which is preliminary data.</text>
</comment>
<dbReference type="EMBL" id="JAAATX020000001">
    <property type="protein sequence ID" value="MBU9696615.1"/>
    <property type="molecule type" value="Genomic_DNA"/>
</dbReference>
<name>A0ABS6J2J8_9RHOB</name>
<keyword evidence="3" id="KW-1185">Reference proteome</keyword>
<organism evidence="2 3">
    <name type="scientific">Paragemmobacter amnigenus</name>
    <dbReference type="NCBI Taxonomy" id="2852097"/>
    <lineage>
        <taxon>Bacteria</taxon>
        <taxon>Pseudomonadati</taxon>
        <taxon>Pseudomonadota</taxon>
        <taxon>Alphaproteobacteria</taxon>
        <taxon>Rhodobacterales</taxon>
        <taxon>Paracoccaceae</taxon>
        <taxon>Paragemmobacter</taxon>
    </lineage>
</organism>
<feature type="transmembrane region" description="Helical" evidence="1">
    <location>
        <begin position="46"/>
        <end position="67"/>
    </location>
</feature>